<comment type="caution">
    <text evidence="2">The sequence shown here is derived from an EMBL/GenBank/DDBJ whole genome shotgun (WGS) entry which is preliminary data.</text>
</comment>
<dbReference type="PANTHER" id="PTHR32108:SF9">
    <property type="entry name" value="REVERSE TRANSCRIPTASE RNASE H-LIKE DOMAIN-CONTAINING PROTEIN"/>
    <property type="match status" value="1"/>
</dbReference>
<feature type="signal peptide" evidence="1">
    <location>
        <begin position="1"/>
        <end position="23"/>
    </location>
</feature>
<evidence type="ECO:0000313" key="2">
    <source>
        <dbReference type="EMBL" id="RDX74640.1"/>
    </source>
</evidence>
<name>A0A371F8N0_MUCPR</name>
<evidence type="ECO:0000313" key="3">
    <source>
        <dbReference type="Proteomes" id="UP000257109"/>
    </source>
</evidence>
<accession>A0A371F8N0</accession>
<organism evidence="2 3">
    <name type="scientific">Mucuna pruriens</name>
    <name type="common">Velvet bean</name>
    <name type="synonym">Dolichos pruriens</name>
    <dbReference type="NCBI Taxonomy" id="157652"/>
    <lineage>
        <taxon>Eukaryota</taxon>
        <taxon>Viridiplantae</taxon>
        <taxon>Streptophyta</taxon>
        <taxon>Embryophyta</taxon>
        <taxon>Tracheophyta</taxon>
        <taxon>Spermatophyta</taxon>
        <taxon>Magnoliopsida</taxon>
        <taxon>eudicotyledons</taxon>
        <taxon>Gunneridae</taxon>
        <taxon>Pentapetalae</taxon>
        <taxon>rosids</taxon>
        <taxon>fabids</taxon>
        <taxon>Fabales</taxon>
        <taxon>Fabaceae</taxon>
        <taxon>Papilionoideae</taxon>
        <taxon>50 kb inversion clade</taxon>
        <taxon>NPAAA clade</taxon>
        <taxon>indigoferoid/millettioid clade</taxon>
        <taxon>Phaseoleae</taxon>
        <taxon>Mucuna</taxon>
    </lineage>
</organism>
<dbReference type="OrthoDB" id="1418540at2759"/>
<proteinExistence type="predicted"/>
<gene>
    <name evidence="2" type="ORF">CR513_45587</name>
</gene>
<dbReference type="Proteomes" id="UP000257109">
    <property type="component" value="Unassembled WGS sequence"/>
</dbReference>
<feature type="non-terminal residue" evidence="2">
    <location>
        <position position="1"/>
    </location>
</feature>
<dbReference type="PANTHER" id="PTHR32108">
    <property type="entry name" value="DNA-DIRECTED RNA POLYMERASE SUBUNIT ALPHA"/>
    <property type="match status" value="1"/>
</dbReference>
<dbReference type="AlphaFoldDB" id="A0A371F8N0"/>
<dbReference type="EMBL" id="QJKJ01010108">
    <property type="protein sequence ID" value="RDX74640.1"/>
    <property type="molecule type" value="Genomic_DNA"/>
</dbReference>
<sequence>MSYAKLMPHLILNSLIVTVPLKPVQPPYPKSYNYNAKCEYHAGVVGHATKKCWGLKYKVQDLIDMRWLSFKEHGQTLATTPSQHMGTLQEAKRIQTPMKFVFKELLKHKMILEKSVKTRELGLRLNGISPMENYKKLLQELMYSSLVQVYRIWKGEGIAMAQEEN</sequence>
<keyword evidence="1" id="KW-0732">Signal</keyword>
<evidence type="ECO:0000256" key="1">
    <source>
        <dbReference type="SAM" id="SignalP"/>
    </source>
</evidence>
<reference evidence="2" key="1">
    <citation type="submission" date="2018-05" db="EMBL/GenBank/DDBJ databases">
        <title>Draft genome of Mucuna pruriens seed.</title>
        <authorList>
            <person name="Nnadi N.E."/>
            <person name="Vos R."/>
            <person name="Hasami M.H."/>
            <person name="Devisetty U.K."/>
            <person name="Aguiy J.C."/>
        </authorList>
    </citation>
    <scope>NUCLEOTIDE SEQUENCE [LARGE SCALE GENOMIC DNA]</scope>
    <source>
        <strain evidence="2">JCA_2017</strain>
    </source>
</reference>
<feature type="chain" id="PRO_5016803326" evidence="1">
    <location>
        <begin position="24"/>
        <end position="165"/>
    </location>
</feature>
<protein>
    <submittedName>
        <fullName evidence="2">Uncharacterized protein</fullName>
    </submittedName>
</protein>
<keyword evidence="3" id="KW-1185">Reference proteome</keyword>